<evidence type="ECO:0000256" key="10">
    <source>
        <dbReference type="RuleBase" id="RU003826"/>
    </source>
</evidence>
<dbReference type="Proteomes" id="UP001617669">
    <property type="component" value="Unassembled WGS sequence"/>
</dbReference>
<feature type="binding site" evidence="9">
    <location>
        <position position="93"/>
    </location>
    <ligand>
        <name>Mg(2+)</name>
        <dbReference type="ChEBI" id="CHEBI:18420"/>
    </ligand>
</feature>
<dbReference type="RefSeq" id="WP_400882322.1">
    <property type="nucleotide sequence ID" value="NZ_JBIWXY010000002.1"/>
</dbReference>
<evidence type="ECO:0000256" key="11">
    <source>
        <dbReference type="RuleBase" id="RU004253"/>
    </source>
</evidence>
<dbReference type="Gene3D" id="3.20.20.70">
    <property type="entry name" value="Aldolase class I"/>
    <property type="match status" value="1"/>
</dbReference>
<proteinExistence type="inferred from homology"/>
<comment type="catalytic activity">
    <reaction evidence="6 9 10">
        <text>4-methyl-5-(2-phosphooxyethyl)-thiazole + 4-amino-2-methyl-5-(diphosphooxymethyl)pyrimidine + H(+) = thiamine phosphate + diphosphate</text>
        <dbReference type="Rhea" id="RHEA:22328"/>
        <dbReference type="ChEBI" id="CHEBI:15378"/>
        <dbReference type="ChEBI" id="CHEBI:33019"/>
        <dbReference type="ChEBI" id="CHEBI:37575"/>
        <dbReference type="ChEBI" id="CHEBI:57841"/>
        <dbReference type="ChEBI" id="CHEBI:58296"/>
        <dbReference type="EC" id="2.5.1.3"/>
    </reaction>
</comment>
<feature type="binding site" evidence="9">
    <location>
        <begin position="139"/>
        <end position="141"/>
    </location>
    <ligand>
        <name>2-[(2R,5Z)-2-carboxy-4-methylthiazol-5(2H)-ylidene]ethyl phosphate</name>
        <dbReference type="ChEBI" id="CHEBI:62899"/>
    </ligand>
</feature>
<dbReference type="InterPro" id="IPR034291">
    <property type="entry name" value="TMP_synthase"/>
</dbReference>
<organism evidence="13 14">
    <name type="scientific">Methylobacillus methanolivorans</name>
    <dbReference type="NCBI Taxonomy" id="1848927"/>
    <lineage>
        <taxon>Bacteria</taxon>
        <taxon>Pseudomonadati</taxon>
        <taxon>Pseudomonadota</taxon>
        <taxon>Betaproteobacteria</taxon>
        <taxon>Nitrosomonadales</taxon>
        <taxon>Methylophilaceae</taxon>
        <taxon>Methylobacillus</taxon>
    </lineage>
</organism>
<sequence length="209" mass="21831">MTKNSPVAIRGLYAITPDETDTARLLDLCKMALAGGATVLQYRNKRVSGEQAREQAQALLAMCRAYRVPLIINDDVELAAKLDADGVHLGIDDGDITAARSTLGASKIIGASCYNNLGLAQQAARLGADYVAFGACFPSSTKPHAPRADMTLFQQARELGVPVVAIGGITLDNAASVVSAGADAIAVIGALWNAADIKAQANQFNQLFS</sequence>
<evidence type="ECO:0000256" key="4">
    <source>
        <dbReference type="ARBA" id="ARBA00022842"/>
    </source>
</evidence>
<comment type="cofactor">
    <cofactor evidence="9">
        <name>Mg(2+)</name>
        <dbReference type="ChEBI" id="CHEBI:18420"/>
    </cofactor>
    <text evidence="9">Binds 1 Mg(2+) ion per subunit.</text>
</comment>
<dbReference type="PANTHER" id="PTHR20857">
    <property type="entry name" value="THIAMINE-PHOSPHATE PYROPHOSPHORYLASE"/>
    <property type="match status" value="1"/>
</dbReference>
<evidence type="ECO:0000256" key="5">
    <source>
        <dbReference type="ARBA" id="ARBA00022977"/>
    </source>
</evidence>
<feature type="binding site" evidence="9">
    <location>
        <position position="74"/>
    </location>
    <ligand>
        <name>Mg(2+)</name>
        <dbReference type="ChEBI" id="CHEBI:18420"/>
    </ligand>
</feature>
<evidence type="ECO:0000313" key="14">
    <source>
        <dbReference type="Proteomes" id="UP001617669"/>
    </source>
</evidence>
<evidence type="ECO:0000256" key="3">
    <source>
        <dbReference type="ARBA" id="ARBA00022723"/>
    </source>
</evidence>
<keyword evidence="5 9" id="KW-0784">Thiamine biosynthesis</keyword>
<dbReference type="EC" id="2.5.1.3" evidence="9"/>
<dbReference type="GO" id="GO:0004789">
    <property type="term" value="F:thiamine-phosphate diphosphorylase activity"/>
    <property type="evidence" value="ECO:0007669"/>
    <property type="project" value="UniProtKB-EC"/>
</dbReference>
<reference evidence="13 14" key="1">
    <citation type="submission" date="2024-11" db="EMBL/GenBank/DDBJ databases">
        <authorList>
            <person name="Kaparullina E.N."/>
            <person name="Delegan Y.A."/>
            <person name="Doronina N.V."/>
        </authorList>
    </citation>
    <scope>NUCLEOTIDE SEQUENCE [LARGE SCALE GENOMIC DNA]</scope>
    <source>
        <strain evidence="13 14">7sh_L</strain>
    </source>
</reference>
<keyword evidence="14" id="KW-1185">Reference proteome</keyword>
<dbReference type="InterPro" id="IPR013785">
    <property type="entry name" value="Aldolase_TIM"/>
</dbReference>
<dbReference type="SUPFAM" id="SSF51391">
    <property type="entry name" value="Thiamin phosphate synthase"/>
    <property type="match status" value="1"/>
</dbReference>
<evidence type="ECO:0000256" key="9">
    <source>
        <dbReference type="HAMAP-Rule" id="MF_00097"/>
    </source>
</evidence>
<evidence type="ECO:0000256" key="2">
    <source>
        <dbReference type="ARBA" id="ARBA00022679"/>
    </source>
</evidence>
<dbReference type="Pfam" id="PF02581">
    <property type="entry name" value="TMP-TENI"/>
    <property type="match status" value="1"/>
</dbReference>
<comment type="pathway">
    <text evidence="1 9 11">Cofactor biosynthesis; thiamine diphosphate biosynthesis; thiamine phosphate from 4-amino-2-methyl-5-diphosphomethylpyrimidine and 4-methyl-5-(2-phosphoethyl)-thiazole: step 1/1.</text>
</comment>
<feature type="binding site" evidence="9">
    <location>
        <position position="142"/>
    </location>
    <ligand>
        <name>4-amino-2-methyl-5-(diphosphooxymethyl)pyrimidine</name>
        <dbReference type="ChEBI" id="CHEBI:57841"/>
    </ligand>
</feature>
<dbReference type="NCBIfam" id="TIGR00693">
    <property type="entry name" value="thiE"/>
    <property type="match status" value="1"/>
</dbReference>
<evidence type="ECO:0000259" key="12">
    <source>
        <dbReference type="Pfam" id="PF02581"/>
    </source>
</evidence>
<comment type="catalytic activity">
    <reaction evidence="7 9 10">
        <text>2-(2-carboxy-4-methylthiazol-5-yl)ethyl phosphate + 4-amino-2-methyl-5-(diphosphooxymethyl)pyrimidine + 2 H(+) = thiamine phosphate + CO2 + diphosphate</text>
        <dbReference type="Rhea" id="RHEA:47848"/>
        <dbReference type="ChEBI" id="CHEBI:15378"/>
        <dbReference type="ChEBI" id="CHEBI:16526"/>
        <dbReference type="ChEBI" id="CHEBI:33019"/>
        <dbReference type="ChEBI" id="CHEBI:37575"/>
        <dbReference type="ChEBI" id="CHEBI:57841"/>
        <dbReference type="ChEBI" id="CHEBI:62890"/>
        <dbReference type="EC" id="2.5.1.3"/>
    </reaction>
</comment>
<gene>
    <name evidence="9 13" type="primary">thiE</name>
    <name evidence="13" type="ORF">ACIKP9_10340</name>
</gene>
<keyword evidence="2 9" id="KW-0808">Transferase</keyword>
<accession>A0ABW8GMF1</accession>
<dbReference type="PANTHER" id="PTHR20857:SF15">
    <property type="entry name" value="THIAMINE-PHOSPHATE SYNTHASE"/>
    <property type="match status" value="1"/>
</dbReference>
<keyword evidence="4 9" id="KW-0460">Magnesium</keyword>
<keyword evidence="3 9" id="KW-0479">Metal-binding</keyword>
<comment type="caution">
    <text evidence="9">Lacks conserved residue(s) required for the propagation of feature annotation.</text>
</comment>
<comment type="caution">
    <text evidence="13">The sequence shown here is derived from an EMBL/GenBank/DDBJ whole genome shotgun (WGS) entry which is preliminary data.</text>
</comment>
<feature type="binding site" evidence="9">
    <location>
        <position position="112"/>
    </location>
    <ligand>
        <name>4-amino-2-methyl-5-(diphosphooxymethyl)pyrimidine</name>
        <dbReference type="ChEBI" id="CHEBI:57841"/>
    </ligand>
</feature>
<comment type="similarity">
    <text evidence="9 10">Belongs to the thiamine-phosphate synthase family.</text>
</comment>
<feature type="domain" description="Thiamine phosphate synthase/TenI" evidence="12">
    <location>
        <begin position="12"/>
        <end position="191"/>
    </location>
</feature>
<evidence type="ECO:0000256" key="7">
    <source>
        <dbReference type="ARBA" id="ARBA00047851"/>
    </source>
</evidence>
<feature type="binding site" evidence="9">
    <location>
        <position position="73"/>
    </location>
    <ligand>
        <name>4-amino-2-methyl-5-(diphosphooxymethyl)pyrimidine</name>
        <dbReference type="ChEBI" id="CHEBI:57841"/>
    </ligand>
</feature>
<evidence type="ECO:0000256" key="6">
    <source>
        <dbReference type="ARBA" id="ARBA00047334"/>
    </source>
</evidence>
<feature type="binding site" evidence="9">
    <location>
        <position position="168"/>
    </location>
    <ligand>
        <name>2-[(2R,5Z)-2-carboxy-4-methylthiazol-5(2H)-ylidene]ethyl phosphate</name>
        <dbReference type="ChEBI" id="CHEBI:62899"/>
    </ligand>
</feature>
<feature type="binding site" evidence="9">
    <location>
        <begin position="41"/>
        <end position="45"/>
    </location>
    <ligand>
        <name>4-amino-2-methyl-5-(diphosphooxymethyl)pyrimidine</name>
        <dbReference type="ChEBI" id="CHEBI:57841"/>
    </ligand>
</feature>
<dbReference type="InterPro" id="IPR022998">
    <property type="entry name" value="ThiamineP_synth_TenI"/>
</dbReference>
<dbReference type="HAMAP" id="MF_00097">
    <property type="entry name" value="TMP_synthase"/>
    <property type="match status" value="1"/>
</dbReference>
<evidence type="ECO:0000256" key="8">
    <source>
        <dbReference type="ARBA" id="ARBA00047883"/>
    </source>
</evidence>
<protein>
    <recommendedName>
        <fullName evidence="9">Thiamine-phosphate synthase</fullName>
        <shortName evidence="9">TP synthase</shortName>
        <shortName evidence="9">TPS</shortName>
        <ecNumber evidence="9">2.5.1.3</ecNumber>
    </recommendedName>
    <alternativeName>
        <fullName evidence="9">Thiamine-phosphate pyrophosphorylase</fullName>
        <shortName evidence="9">TMP pyrophosphorylase</shortName>
        <shortName evidence="9">TMP-PPase</shortName>
    </alternativeName>
</protein>
<dbReference type="InterPro" id="IPR036206">
    <property type="entry name" value="ThiamineP_synth_sf"/>
</dbReference>
<name>A0ABW8GMF1_9PROT</name>
<dbReference type="EMBL" id="JBIWXY010000002">
    <property type="protein sequence ID" value="MFJ5446625.1"/>
    <property type="molecule type" value="Genomic_DNA"/>
</dbReference>
<evidence type="ECO:0000313" key="13">
    <source>
        <dbReference type="EMBL" id="MFJ5446625.1"/>
    </source>
</evidence>
<evidence type="ECO:0000256" key="1">
    <source>
        <dbReference type="ARBA" id="ARBA00005165"/>
    </source>
</evidence>
<comment type="function">
    <text evidence="9">Condenses 4-methyl-5-(beta-hydroxyethyl)thiazole monophosphate (THZ-P) and 2-methyl-4-amino-5-hydroxymethyl pyrimidine pyrophosphate (HMP-PP) to form thiamine monophosphate (TMP).</text>
</comment>
<comment type="catalytic activity">
    <reaction evidence="8 9 10">
        <text>2-[(2R,5Z)-2-carboxy-4-methylthiazol-5(2H)-ylidene]ethyl phosphate + 4-amino-2-methyl-5-(diphosphooxymethyl)pyrimidine + 2 H(+) = thiamine phosphate + CO2 + diphosphate</text>
        <dbReference type="Rhea" id="RHEA:47844"/>
        <dbReference type="ChEBI" id="CHEBI:15378"/>
        <dbReference type="ChEBI" id="CHEBI:16526"/>
        <dbReference type="ChEBI" id="CHEBI:33019"/>
        <dbReference type="ChEBI" id="CHEBI:37575"/>
        <dbReference type="ChEBI" id="CHEBI:57841"/>
        <dbReference type="ChEBI" id="CHEBI:62899"/>
        <dbReference type="EC" id="2.5.1.3"/>
    </reaction>
</comment>
<dbReference type="CDD" id="cd00564">
    <property type="entry name" value="TMP_TenI"/>
    <property type="match status" value="1"/>
</dbReference>